<name>A0A8B7XTW5_ACAPL</name>
<dbReference type="KEGG" id="aplc:110975807"/>
<dbReference type="Pfam" id="PF14580">
    <property type="entry name" value="LRR_9"/>
    <property type="match status" value="1"/>
</dbReference>
<evidence type="ECO:0000313" key="5">
    <source>
        <dbReference type="RefSeq" id="XP_022084294.1"/>
    </source>
</evidence>
<evidence type="ECO:0000256" key="1">
    <source>
        <dbReference type="ARBA" id="ARBA00022614"/>
    </source>
</evidence>
<sequence length="261" mass="29111">MIQESEAEPAAESAAAAMGKLTEGQVMAKAHSSDLENVKKLNCWCGELTDVSIFRQMPNIEVINVSVNSITTLEDFAHCPNLAELYIRKNCIGDLAEIWYLRNLRKLRVLWLADNPCAAGDHYRLTVLRMLPNLQKLDNVLVTNDEVNRAMEHGLDLAPPIASLRWQANGHIAKDKDMRDSSVEISLDETNRYVTFPSKIREELGLKPLPVDKLSPAKHRTGSSKGRNANILTAVLTLIKELDQDTLEVVANACKDRLESL</sequence>
<accession>A0A8B7XTW5</accession>
<dbReference type="AlphaFoldDB" id="A0A8B7XTW5"/>
<dbReference type="PANTHER" id="PTHR18849">
    <property type="entry name" value="LEUCINE RICH REPEAT PROTEIN"/>
    <property type="match status" value="1"/>
</dbReference>
<dbReference type="SUPFAM" id="SSF52058">
    <property type="entry name" value="L domain-like"/>
    <property type="match status" value="1"/>
</dbReference>
<dbReference type="GO" id="GO:0036064">
    <property type="term" value="C:ciliary basal body"/>
    <property type="evidence" value="ECO:0007669"/>
    <property type="project" value="UniProtKB-ARBA"/>
</dbReference>
<dbReference type="RefSeq" id="XP_022084294.1">
    <property type="nucleotide sequence ID" value="XM_022228602.1"/>
</dbReference>
<dbReference type="CTD" id="755"/>
<organism evidence="4 5">
    <name type="scientific">Acanthaster planci</name>
    <name type="common">Crown-of-thorns starfish</name>
    <dbReference type="NCBI Taxonomy" id="133434"/>
    <lineage>
        <taxon>Eukaryota</taxon>
        <taxon>Metazoa</taxon>
        <taxon>Echinodermata</taxon>
        <taxon>Eleutherozoa</taxon>
        <taxon>Asterozoa</taxon>
        <taxon>Asteroidea</taxon>
        <taxon>Valvatacea</taxon>
        <taxon>Valvatida</taxon>
        <taxon>Acanthasteridae</taxon>
        <taxon>Acanthaster</taxon>
    </lineage>
</organism>
<proteinExistence type="predicted"/>
<evidence type="ECO:0000313" key="4">
    <source>
        <dbReference type="Proteomes" id="UP000694845"/>
    </source>
</evidence>
<keyword evidence="1" id="KW-0433">Leucine-rich repeat</keyword>
<gene>
    <name evidence="5" type="primary">LOC110975807</name>
</gene>
<dbReference type="OrthoDB" id="1517790at2759"/>
<evidence type="ECO:0000256" key="2">
    <source>
        <dbReference type="ARBA" id="ARBA00022737"/>
    </source>
</evidence>
<dbReference type="PANTHER" id="PTHR18849:SF0">
    <property type="entry name" value="CILIA- AND FLAGELLA-ASSOCIATED PROTEIN 410-RELATED"/>
    <property type="match status" value="1"/>
</dbReference>
<reference evidence="5" key="1">
    <citation type="submission" date="2025-08" db="UniProtKB">
        <authorList>
            <consortium name="RefSeq"/>
        </authorList>
    </citation>
    <scope>IDENTIFICATION</scope>
</reference>
<dbReference type="Gene3D" id="3.80.10.10">
    <property type="entry name" value="Ribonuclease Inhibitor"/>
    <property type="match status" value="1"/>
</dbReference>
<keyword evidence="4" id="KW-1185">Reference proteome</keyword>
<dbReference type="GeneID" id="110975807"/>
<dbReference type="FunFam" id="3.80.10.10:FF:000094">
    <property type="entry name" value="protein C21orf2 isoform X1"/>
    <property type="match status" value="1"/>
</dbReference>
<dbReference type="GO" id="GO:0007010">
    <property type="term" value="P:cytoskeleton organization"/>
    <property type="evidence" value="ECO:0007669"/>
    <property type="project" value="TreeGrafter"/>
</dbReference>
<dbReference type="Proteomes" id="UP000694845">
    <property type="component" value="Unplaced"/>
</dbReference>
<protein>
    <submittedName>
        <fullName evidence="5">Protein C21orf2-like isoform X1</fullName>
    </submittedName>
</protein>
<dbReference type="InterPro" id="IPR003603">
    <property type="entry name" value="U2A'_phosphoprotein32A_C"/>
</dbReference>
<dbReference type="SMART" id="SM00446">
    <property type="entry name" value="LRRcap"/>
    <property type="match status" value="1"/>
</dbReference>
<dbReference type="GO" id="GO:0097733">
    <property type="term" value="C:photoreceptor cell cilium"/>
    <property type="evidence" value="ECO:0007669"/>
    <property type="project" value="UniProtKB-ARBA"/>
</dbReference>
<evidence type="ECO:0000259" key="3">
    <source>
        <dbReference type="SMART" id="SM00446"/>
    </source>
</evidence>
<keyword evidence="2" id="KW-0677">Repeat</keyword>
<dbReference type="InterPro" id="IPR032675">
    <property type="entry name" value="LRR_dom_sf"/>
</dbReference>
<feature type="domain" description="U2A'/phosphoprotein 32 family A C-terminal" evidence="3">
    <location>
        <begin position="120"/>
        <end position="138"/>
    </location>
</feature>